<evidence type="ECO:0000313" key="3">
    <source>
        <dbReference type="Proteomes" id="UP000826656"/>
    </source>
</evidence>
<dbReference type="PANTHER" id="PTHR33144:SF49">
    <property type="entry name" value="TRANSPOSASE, PTTA_EN_SPM, PLANT"/>
    <property type="match status" value="1"/>
</dbReference>
<keyword evidence="3" id="KW-1185">Reference proteome</keyword>
<dbReference type="EMBL" id="JAIVGD010000028">
    <property type="protein sequence ID" value="KAH0737675.1"/>
    <property type="molecule type" value="Genomic_DNA"/>
</dbReference>
<organism evidence="2 3">
    <name type="scientific">Solanum tuberosum</name>
    <name type="common">Potato</name>
    <dbReference type="NCBI Taxonomy" id="4113"/>
    <lineage>
        <taxon>Eukaryota</taxon>
        <taxon>Viridiplantae</taxon>
        <taxon>Streptophyta</taxon>
        <taxon>Embryophyta</taxon>
        <taxon>Tracheophyta</taxon>
        <taxon>Spermatophyta</taxon>
        <taxon>Magnoliopsida</taxon>
        <taxon>eudicotyledons</taxon>
        <taxon>Gunneridae</taxon>
        <taxon>Pentapetalae</taxon>
        <taxon>asterids</taxon>
        <taxon>lamiids</taxon>
        <taxon>Solanales</taxon>
        <taxon>Solanaceae</taxon>
        <taxon>Solanoideae</taxon>
        <taxon>Solaneae</taxon>
        <taxon>Solanum</taxon>
    </lineage>
</organism>
<dbReference type="Pfam" id="PF13963">
    <property type="entry name" value="Transpos_assoc"/>
    <property type="match status" value="1"/>
</dbReference>
<evidence type="ECO:0000313" key="2">
    <source>
        <dbReference type="EMBL" id="KAH0737675.1"/>
    </source>
</evidence>
<feature type="domain" description="Transposase-associated" evidence="1">
    <location>
        <begin position="6"/>
        <end position="78"/>
    </location>
</feature>
<name>A0ABQ7TW81_SOLTU</name>
<proteinExistence type="predicted"/>
<gene>
    <name evidence="2" type="ORF">KY290_036380</name>
</gene>
<dbReference type="Pfam" id="PF03004">
    <property type="entry name" value="Transposase_24"/>
    <property type="match status" value="1"/>
</dbReference>
<dbReference type="PANTHER" id="PTHR33144">
    <property type="entry name" value="OS10G0409366 PROTEIN-RELATED"/>
    <property type="match status" value="1"/>
</dbReference>
<reference evidence="2 3" key="1">
    <citation type="journal article" date="2021" name="bioRxiv">
        <title>Chromosome-scale and haplotype-resolved genome assembly of a tetraploid potato cultivar.</title>
        <authorList>
            <person name="Sun H."/>
            <person name="Jiao W.-B."/>
            <person name="Krause K."/>
            <person name="Campoy J.A."/>
            <person name="Goel M."/>
            <person name="Folz-Donahue K."/>
            <person name="Kukat C."/>
            <person name="Huettel B."/>
            <person name="Schneeberger K."/>
        </authorList>
    </citation>
    <scope>NUCLEOTIDE SEQUENCE [LARGE SCALE GENOMIC DNA]</scope>
    <source>
        <strain evidence="2">SolTubOtavaFocal</strain>
        <tissue evidence="2">Leaves</tissue>
    </source>
</reference>
<dbReference type="InterPro" id="IPR004252">
    <property type="entry name" value="Probable_transposase_24"/>
</dbReference>
<evidence type="ECO:0000259" key="1">
    <source>
        <dbReference type="Pfam" id="PF13963"/>
    </source>
</evidence>
<accession>A0ABQ7TW81</accession>
<dbReference type="Proteomes" id="UP000826656">
    <property type="component" value="Unassembled WGS sequence"/>
</dbReference>
<comment type="caution">
    <text evidence="2">The sequence shown here is derived from an EMBL/GenBank/DDBJ whole genome shotgun (WGS) entry which is preliminary data.</text>
</comment>
<sequence length="317" mass="37167">MDNLDRSWMSLRRCSDKYTSGVNDFLDKAFQRASKGNEILCPCKKCINRYWHYRNVVEDHLIVNGFVDGYNKWIFHGERLSSRNTPLSRNHDDIDGLLHDTFRNIEGETGHGEGEREGLSEDAKRFFKLVDEGKKELYPGCENFSKLSFIIRLYLLKSLHGLSDVAFTDLLDLLKEAFPFAQLPESFNKAKKKYRNDLYENHYKAYDNDDLRMANKPKDVSEFDFKDLLKYWDSEKFKEMSERNTKNRKKWMNPHTAGKTSFAVICNNLEKEKESPDELSAKELFVATRSRKPGRVYKDSNEDTISKIAEMEKMQSQ</sequence>
<protein>
    <recommendedName>
        <fullName evidence="1">Transposase-associated domain-containing protein</fullName>
    </recommendedName>
</protein>
<dbReference type="InterPro" id="IPR029480">
    <property type="entry name" value="Transpos_assoc"/>
</dbReference>